<comment type="subcellular location">
    <subcellularLocation>
        <location evidence="1">Membrane</location>
        <topology evidence="1">Multi-pass membrane protein</topology>
    </subcellularLocation>
</comment>
<dbReference type="Pfam" id="PF02080">
    <property type="entry name" value="TrkA_C"/>
    <property type="match status" value="1"/>
</dbReference>
<keyword evidence="7" id="KW-0869">Chloride channel</keyword>
<dbReference type="CDD" id="cd01031">
    <property type="entry name" value="EriC"/>
    <property type="match status" value="1"/>
</dbReference>
<dbReference type="Gene3D" id="3.30.70.1450">
    <property type="entry name" value="Regulator of K+ conductance, C-terminal domain"/>
    <property type="match status" value="1"/>
</dbReference>
<evidence type="ECO:0000256" key="6">
    <source>
        <dbReference type="ARBA" id="ARBA00023136"/>
    </source>
</evidence>
<dbReference type="PANTHER" id="PTHR43427">
    <property type="entry name" value="CHLORIDE CHANNEL PROTEIN CLC-E"/>
    <property type="match status" value="1"/>
</dbReference>
<reference evidence="12 13" key="1">
    <citation type="submission" date="2010-11" db="EMBL/GenBank/DDBJ databases">
        <authorList>
            <person name="Durkin A.S."/>
            <person name="Madupu R."/>
            <person name="Torralba M."/>
            <person name="Gillis M."/>
            <person name="Methe B."/>
            <person name="Sutton G."/>
            <person name="Nelson K.E."/>
        </authorList>
    </citation>
    <scope>NUCLEOTIDE SEQUENCE [LARGE SCALE GENOMIC DNA]</scope>
    <source>
        <strain evidence="12 13">UPII 345-E</strain>
    </source>
</reference>
<dbReference type="PANTHER" id="PTHR43427:SF6">
    <property type="entry name" value="CHLORIDE CHANNEL PROTEIN CLC-E"/>
    <property type="match status" value="1"/>
</dbReference>
<dbReference type="InterPro" id="IPR001807">
    <property type="entry name" value="ClC"/>
</dbReference>
<evidence type="ECO:0000256" key="3">
    <source>
        <dbReference type="ARBA" id="ARBA00022692"/>
    </source>
</evidence>
<accession>E4L9R8</accession>
<evidence type="ECO:0000256" key="10">
    <source>
        <dbReference type="SAM" id="Phobius"/>
    </source>
</evidence>
<feature type="domain" description="RCK C-terminal" evidence="11">
    <location>
        <begin position="435"/>
        <end position="516"/>
    </location>
</feature>
<feature type="transmembrane region" description="Helical" evidence="10">
    <location>
        <begin position="239"/>
        <end position="262"/>
    </location>
</feature>
<feature type="transmembrane region" description="Helical" evidence="10">
    <location>
        <begin position="164"/>
        <end position="188"/>
    </location>
</feature>
<feature type="transmembrane region" description="Helical" evidence="10">
    <location>
        <begin position="367"/>
        <end position="395"/>
    </location>
</feature>
<dbReference type="PROSITE" id="PS51202">
    <property type="entry name" value="RCK_C"/>
    <property type="match status" value="1"/>
</dbReference>
<feature type="transmembrane region" description="Helical" evidence="10">
    <location>
        <begin position="274"/>
        <end position="291"/>
    </location>
</feature>
<evidence type="ECO:0000256" key="7">
    <source>
        <dbReference type="ARBA" id="ARBA00023173"/>
    </source>
</evidence>
<dbReference type="eggNOG" id="COG0569">
    <property type="taxonomic scope" value="Bacteria"/>
</dbReference>
<dbReference type="EMBL" id="AENT01000024">
    <property type="protein sequence ID" value="EFR42576.1"/>
    <property type="molecule type" value="Genomic_DNA"/>
</dbReference>
<evidence type="ECO:0000256" key="2">
    <source>
        <dbReference type="ARBA" id="ARBA00022448"/>
    </source>
</evidence>
<protein>
    <submittedName>
        <fullName evidence="12">Putative ATP synthase F0, A subunit</fullName>
    </submittedName>
</protein>
<dbReference type="Proteomes" id="UP000004594">
    <property type="component" value="Unassembled WGS sequence"/>
</dbReference>
<dbReference type="AlphaFoldDB" id="E4L9R8"/>
<evidence type="ECO:0000313" key="13">
    <source>
        <dbReference type="Proteomes" id="UP000004594"/>
    </source>
</evidence>
<dbReference type="Gene3D" id="1.10.3080.10">
    <property type="entry name" value="Clc chloride channel"/>
    <property type="match status" value="1"/>
</dbReference>
<dbReference type="PRINTS" id="PR00762">
    <property type="entry name" value="CLCHANNEL"/>
</dbReference>
<dbReference type="InterPro" id="IPR006037">
    <property type="entry name" value="RCK_C"/>
</dbReference>
<feature type="transmembrane region" description="Helical" evidence="10">
    <location>
        <begin position="24"/>
        <end position="48"/>
    </location>
</feature>
<dbReference type="RefSeq" id="WP_007554858.1">
    <property type="nucleotide sequence ID" value="NZ_AENT01000024.1"/>
</dbReference>
<feature type="transmembrane region" description="Helical" evidence="10">
    <location>
        <begin position="200"/>
        <end position="219"/>
    </location>
</feature>
<keyword evidence="5" id="KW-0406">Ion transport</keyword>
<evidence type="ECO:0000256" key="4">
    <source>
        <dbReference type="ARBA" id="ARBA00022989"/>
    </source>
</evidence>
<dbReference type="SUPFAM" id="SSF116726">
    <property type="entry name" value="TrkA C-terminal domain-like"/>
    <property type="match status" value="1"/>
</dbReference>
<comment type="caution">
    <text evidence="12">The sequence shown here is derived from an EMBL/GenBank/DDBJ whole genome shotgun (WGS) entry which is preliminary data.</text>
</comment>
<keyword evidence="3 10" id="KW-0812">Transmembrane</keyword>
<name>E4L9R8_9FIRM</name>
<feature type="transmembrane region" description="Helical" evidence="10">
    <location>
        <begin position="69"/>
        <end position="87"/>
    </location>
</feature>
<gene>
    <name evidence="12" type="ORF">HMPREF9220_0499</name>
</gene>
<dbReference type="InterPro" id="IPR036721">
    <property type="entry name" value="RCK_C_sf"/>
</dbReference>
<keyword evidence="9" id="KW-0407">Ion channel</keyword>
<proteinExistence type="predicted"/>
<dbReference type="InterPro" id="IPR050368">
    <property type="entry name" value="ClC-type_chloride_channel"/>
</dbReference>
<evidence type="ECO:0000256" key="5">
    <source>
        <dbReference type="ARBA" id="ARBA00023065"/>
    </source>
</evidence>
<dbReference type="GO" id="GO:0008324">
    <property type="term" value="F:monoatomic cation transmembrane transporter activity"/>
    <property type="evidence" value="ECO:0007669"/>
    <property type="project" value="InterPro"/>
</dbReference>
<dbReference type="GO" id="GO:0006813">
    <property type="term" value="P:potassium ion transport"/>
    <property type="evidence" value="ECO:0007669"/>
    <property type="project" value="InterPro"/>
</dbReference>
<organism evidence="12 13">
    <name type="scientific">Dialister micraerophilus UPII 345-E</name>
    <dbReference type="NCBI Taxonomy" id="910314"/>
    <lineage>
        <taxon>Bacteria</taxon>
        <taxon>Bacillati</taxon>
        <taxon>Bacillota</taxon>
        <taxon>Negativicutes</taxon>
        <taxon>Veillonellales</taxon>
        <taxon>Veillonellaceae</taxon>
        <taxon>Dialister</taxon>
    </lineage>
</organism>
<evidence type="ECO:0000256" key="1">
    <source>
        <dbReference type="ARBA" id="ARBA00004141"/>
    </source>
</evidence>
<dbReference type="GO" id="GO:0005254">
    <property type="term" value="F:chloride channel activity"/>
    <property type="evidence" value="ECO:0007669"/>
    <property type="project" value="UniProtKB-KW"/>
</dbReference>
<dbReference type="InterPro" id="IPR014743">
    <property type="entry name" value="Cl-channel_core"/>
</dbReference>
<evidence type="ECO:0000313" key="12">
    <source>
        <dbReference type="EMBL" id="EFR42576.1"/>
    </source>
</evidence>
<keyword evidence="2" id="KW-0813">Transport</keyword>
<dbReference type="GO" id="GO:0034707">
    <property type="term" value="C:chloride channel complex"/>
    <property type="evidence" value="ECO:0007669"/>
    <property type="project" value="UniProtKB-KW"/>
</dbReference>
<evidence type="ECO:0000259" key="11">
    <source>
        <dbReference type="PROSITE" id="PS51202"/>
    </source>
</evidence>
<dbReference type="Pfam" id="PF00654">
    <property type="entry name" value="Voltage_CLC"/>
    <property type="match status" value="1"/>
</dbReference>
<keyword evidence="4 10" id="KW-1133">Transmembrane helix</keyword>
<feature type="transmembrane region" description="Helical" evidence="10">
    <location>
        <begin position="338"/>
        <end position="361"/>
    </location>
</feature>
<keyword evidence="8" id="KW-0868">Chloride</keyword>
<dbReference type="eggNOG" id="COG0038">
    <property type="taxonomic scope" value="Bacteria"/>
</dbReference>
<sequence>MNFGKIGKIASKNNDMFNHLNTKIIIEMVLKGAIVGLFGGIGGATFRYGIQFMDRFRDNLMSYTDITSVILWIILVSFLGIIAYFLLKWEPMSGGSGIPQIEGEMMGLFDMRAVPVAVSKYLGGLFNALAGFSLGREGPSVQLGGAIGKGVSKLFKSTLREERILISAGAAAGLTAAFSAPVSGAVFIFEEVHKSFYPKLVIPTFSAVLVSNFVTSVIFDLKPSLGFSVMKGLPLYYFGHLLLLGVFVGIVGVIFNKVLLGYKKLYNKIKIHNAIKLVITFIAVSAIGYSYHELLGGGNSLVGMLAQHRYAAMYLFMIICGKILLTSFCFGSGVQGGIFLPILVIGASSGAFMQEIMLTIGMSLPEYLPQMVICAMGGILASTIRSPLLSILLVLEMTNSFNNIYAIGTVTIVSYLVAELLKEPPVYDSLLWRMIKGVVPTSLEQTFFETKIPVTSTKTGKKLKELGIPQHILIVSIERLGAHIVPDANTILQVGDSLSVSCPKKALKETKKFFKT</sequence>
<dbReference type="SUPFAM" id="SSF81340">
    <property type="entry name" value="Clc chloride channel"/>
    <property type="match status" value="1"/>
</dbReference>
<keyword evidence="6 10" id="KW-0472">Membrane</keyword>
<evidence type="ECO:0000256" key="8">
    <source>
        <dbReference type="ARBA" id="ARBA00023214"/>
    </source>
</evidence>
<evidence type="ECO:0000256" key="9">
    <source>
        <dbReference type="ARBA" id="ARBA00023303"/>
    </source>
</evidence>
<feature type="transmembrane region" description="Helical" evidence="10">
    <location>
        <begin position="311"/>
        <end position="331"/>
    </location>
</feature>
<dbReference type="OrthoDB" id="9812438at2"/>